<name>A0ABU7XKK9_9HYPH</name>
<evidence type="ECO:0000256" key="4">
    <source>
        <dbReference type="ARBA" id="ARBA00022989"/>
    </source>
</evidence>
<feature type="transmembrane region" description="Helical" evidence="7">
    <location>
        <begin position="88"/>
        <end position="108"/>
    </location>
</feature>
<dbReference type="PANTHER" id="PTHR11403:SF10">
    <property type="entry name" value="CYTOCHROME C OXIDASE"/>
    <property type="match status" value="1"/>
</dbReference>
<evidence type="ECO:0000256" key="6">
    <source>
        <dbReference type="RuleBase" id="RU003376"/>
    </source>
</evidence>
<keyword evidence="5 7" id="KW-0472">Membrane</keyword>
<gene>
    <name evidence="9" type="ORF">V3H18_15425</name>
</gene>
<dbReference type="PANTHER" id="PTHR11403">
    <property type="entry name" value="CYTOCHROME C OXIDASE SUBUNIT III"/>
    <property type="match status" value="1"/>
</dbReference>
<evidence type="ECO:0000259" key="8">
    <source>
        <dbReference type="PROSITE" id="PS50253"/>
    </source>
</evidence>
<evidence type="ECO:0000313" key="10">
    <source>
        <dbReference type="Proteomes" id="UP001350748"/>
    </source>
</evidence>
<accession>A0ABU7XKK9</accession>
<feature type="transmembrane region" description="Helical" evidence="7">
    <location>
        <begin position="120"/>
        <end position="139"/>
    </location>
</feature>
<keyword evidence="3 6" id="KW-0812">Transmembrane</keyword>
<keyword evidence="10" id="KW-1185">Reference proteome</keyword>
<organism evidence="9 10">
    <name type="scientific">Methylocystis borbori</name>
    <dbReference type="NCBI Taxonomy" id="3118750"/>
    <lineage>
        <taxon>Bacteria</taxon>
        <taxon>Pseudomonadati</taxon>
        <taxon>Pseudomonadota</taxon>
        <taxon>Alphaproteobacteria</taxon>
        <taxon>Hyphomicrobiales</taxon>
        <taxon>Methylocystaceae</taxon>
        <taxon>Methylocystis</taxon>
    </lineage>
</organism>
<dbReference type="RefSeq" id="WP_332082957.1">
    <property type="nucleotide sequence ID" value="NZ_JAZHYN010000067.1"/>
</dbReference>
<dbReference type="Pfam" id="PF00510">
    <property type="entry name" value="COX3"/>
    <property type="match status" value="1"/>
</dbReference>
<dbReference type="InterPro" id="IPR013833">
    <property type="entry name" value="Cyt_c_oxidase_su3_a-hlx"/>
</dbReference>
<evidence type="ECO:0000256" key="7">
    <source>
        <dbReference type="SAM" id="Phobius"/>
    </source>
</evidence>
<feature type="transmembrane region" description="Helical" evidence="7">
    <location>
        <begin position="6"/>
        <end position="24"/>
    </location>
</feature>
<feature type="domain" description="Heme-copper oxidase subunit III family profile" evidence="8">
    <location>
        <begin position="1"/>
        <end position="225"/>
    </location>
</feature>
<evidence type="ECO:0000256" key="2">
    <source>
        <dbReference type="ARBA" id="ARBA00010581"/>
    </source>
</evidence>
<evidence type="ECO:0000256" key="3">
    <source>
        <dbReference type="ARBA" id="ARBA00022692"/>
    </source>
</evidence>
<dbReference type="InterPro" id="IPR035973">
    <property type="entry name" value="Cyt_c_oxidase_su3-like_sf"/>
</dbReference>
<dbReference type="InterPro" id="IPR000298">
    <property type="entry name" value="Cyt_c_oxidase-like_su3"/>
</dbReference>
<feature type="transmembrane region" description="Helical" evidence="7">
    <location>
        <begin position="203"/>
        <end position="224"/>
    </location>
</feature>
<evidence type="ECO:0000256" key="1">
    <source>
        <dbReference type="ARBA" id="ARBA00004141"/>
    </source>
</evidence>
<dbReference type="PROSITE" id="PS50253">
    <property type="entry name" value="COX3"/>
    <property type="match status" value="1"/>
</dbReference>
<feature type="transmembrane region" description="Helical" evidence="7">
    <location>
        <begin position="159"/>
        <end position="182"/>
    </location>
</feature>
<reference evidence="9 10" key="1">
    <citation type="submission" date="2024-02" db="EMBL/GenBank/DDBJ databases">
        <authorList>
            <person name="Grouzdev D."/>
        </authorList>
    </citation>
    <scope>NUCLEOTIDE SEQUENCE [LARGE SCALE GENOMIC DNA]</scope>
    <source>
        <strain evidence="9 10">9N</strain>
    </source>
</reference>
<dbReference type="Proteomes" id="UP001350748">
    <property type="component" value="Unassembled WGS sequence"/>
</dbReference>
<protein>
    <submittedName>
        <fullName evidence="9">Cytochrome c oxidase subunit 3</fullName>
    </submittedName>
</protein>
<keyword evidence="4 7" id="KW-1133">Transmembrane helix</keyword>
<comment type="similarity">
    <text evidence="2 6">Belongs to the cytochrome c oxidase subunit 3 family.</text>
</comment>
<sequence>MSVMGLFFVFIASIALIWLVRQGVTQSPWLEEGEVAQYRGARGVAPPPAAKVGLAVFLAVAGCLFSLLMAAFFMRSDAPDWRMPPPPAILWLNTALLAASSLALQMALNGARRADMARVRSGLTIAAVAAGLFLIGQLWAWRELLAEGFFAASNVANAFFFLLTGAHALHLIGGLVALARTIDKVRIAPRLTEALTTSVELCAIYWHFLLFVWLLLFAALIGWADGLGAICRRALS</sequence>
<feature type="transmembrane region" description="Helical" evidence="7">
    <location>
        <begin position="52"/>
        <end position="73"/>
    </location>
</feature>
<dbReference type="InterPro" id="IPR024791">
    <property type="entry name" value="Cyt_c/ubiquinol_Oxase_su3"/>
</dbReference>
<evidence type="ECO:0000256" key="5">
    <source>
        <dbReference type="ARBA" id="ARBA00023136"/>
    </source>
</evidence>
<dbReference type="SUPFAM" id="SSF81452">
    <property type="entry name" value="Cytochrome c oxidase subunit III-like"/>
    <property type="match status" value="1"/>
</dbReference>
<dbReference type="Gene3D" id="1.20.120.80">
    <property type="entry name" value="Cytochrome c oxidase, subunit III, four-helix bundle"/>
    <property type="match status" value="1"/>
</dbReference>
<proteinExistence type="inferred from homology"/>
<evidence type="ECO:0000313" key="9">
    <source>
        <dbReference type="EMBL" id="MEF3367924.1"/>
    </source>
</evidence>
<dbReference type="EMBL" id="JAZHYN010000067">
    <property type="protein sequence ID" value="MEF3367924.1"/>
    <property type="molecule type" value="Genomic_DNA"/>
</dbReference>
<comment type="caution">
    <text evidence="9">The sequence shown here is derived from an EMBL/GenBank/DDBJ whole genome shotgun (WGS) entry which is preliminary data.</text>
</comment>
<comment type="subcellular location">
    <subcellularLocation>
        <location evidence="6">Cell membrane</location>
        <topology evidence="6">Multi-pass membrane protein</topology>
    </subcellularLocation>
    <subcellularLocation>
        <location evidence="1">Membrane</location>
        <topology evidence="1">Multi-pass membrane protein</topology>
    </subcellularLocation>
</comment>